<reference evidence="3 4" key="1">
    <citation type="journal article" date="2011" name="PLoS Genet.">
        <title>Comparative genomic analysis of human fungal pathogens causing paracoccidioidomycosis.</title>
        <authorList>
            <person name="Desjardins C.A."/>
            <person name="Champion M.D."/>
            <person name="Holder J.W."/>
            <person name="Muszewska A."/>
            <person name="Goldberg J."/>
            <person name="Bailao A.M."/>
            <person name="Brigido M.M."/>
            <person name="Ferreira M.E."/>
            <person name="Garcia A.M."/>
            <person name="Grynberg M."/>
            <person name="Gujja S."/>
            <person name="Heiman D.I."/>
            <person name="Henn M.R."/>
            <person name="Kodira C.D."/>
            <person name="Leon-Narvaez H."/>
            <person name="Longo L.V."/>
            <person name="Ma L.J."/>
            <person name="Malavazi I."/>
            <person name="Matsuo A.L."/>
            <person name="Morais F.V."/>
            <person name="Pereira M."/>
            <person name="Rodriguez-Brito S."/>
            <person name="Sakthikumar S."/>
            <person name="Salem-Izacc S.M."/>
            <person name="Sykes S.M."/>
            <person name="Teixeira M.M."/>
            <person name="Vallejo M.C."/>
            <person name="Walter M.E."/>
            <person name="Yandava C."/>
            <person name="Young S."/>
            <person name="Zeng Q."/>
            <person name="Zucker J."/>
            <person name="Felipe M.S."/>
            <person name="Goldman G.H."/>
            <person name="Haas B.J."/>
            <person name="McEwen J.G."/>
            <person name="Nino-Vega G."/>
            <person name="Puccia R."/>
            <person name="San-Blas G."/>
            <person name="Soares C.M."/>
            <person name="Birren B.W."/>
            <person name="Cuomo C.A."/>
        </authorList>
    </citation>
    <scope>NUCLEOTIDE SEQUENCE [LARGE SCALE GENOMIC DNA]</scope>
    <source>
        <strain evidence="3 4">Pb18</strain>
    </source>
</reference>
<dbReference type="KEGG" id="pbn:PADG_00170"/>
<dbReference type="InterPro" id="IPR051693">
    <property type="entry name" value="UPF0046_metallophosphoest"/>
</dbReference>
<dbReference type="VEuPathDB" id="FungiDB:PADG_00170"/>
<dbReference type="OrthoDB" id="630188at2759"/>
<dbReference type="RefSeq" id="XP_010756232.1">
    <property type="nucleotide sequence ID" value="XM_010757930.1"/>
</dbReference>
<dbReference type="OMA" id="PHHDAWS"/>
<proteinExistence type="predicted"/>
<accession>C1FZY0</accession>
<evidence type="ECO:0000256" key="1">
    <source>
        <dbReference type="SAM" id="MobiDB-lite"/>
    </source>
</evidence>
<dbReference type="AlphaFoldDB" id="C1FZY0"/>
<dbReference type="InParanoid" id="C1FZY0"/>
<name>C1FZY0_PARBD</name>
<dbReference type="PANTHER" id="PTHR12905:SF18">
    <property type="entry name" value="ESTER HYDROLASE, PUTATIVE (AFU_ORTHOLOGUE AFUA_4G03130)-RELATED"/>
    <property type="match status" value="1"/>
</dbReference>
<feature type="domain" description="Calcineurin-like phosphoesterase" evidence="2">
    <location>
        <begin position="46"/>
        <end position="276"/>
    </location>
</feature>
<dbReference type="Pfam" id="PF00149">
    <property type="entry name" value="Metallophos"/>
    <property type="match status" value="1"/>
</dbReference>
<evidence type="ECO:0000259" key="2">
    <source>
        <dbReference type="Pfam" id="PF00149"/>
    </source>
</evidence>
<gene>
    <name evidence="3" type="ORF">PADG_00170</name>
</gene>
<evidence type="ECO:0000313" key="4">
    <source>
        <dbReference type="Proteomes" id="UP000001628"/>
    </source>
</evidence>
<evidence type="ECO:0000313" key="3">
    <source>
        <dbReference type="EMBL" id="EEH43881.1"/>
    </source>
</evidence>
<dbReference type="Proteomes" id="UP000001628">
    <property type="component" value="Unassembled WGS sequence"/>
</dbReference>
<dbReference type="SUPFAM" id="SSF56300">
    <property type="entry name" value="Metallo-dependent phosphatases"/>
    <property type="match status" value="1"/>
</dbReference>
<protein>
    <recommendedName>
        <fullName evidence="2">Calcineurin-like phosphoesterase domain-containing protein</fullName>
    </recommendedName>
</protein>
<dbReference type="PANTHER" id="PTHR12905">
    <property type="entry name" value="METALLOPHOSPHOESTERASE"/>
    <property type="match status" value="1"/>
</dbReference>
<dbReference type="GeneID" id="22580053"/>
<sequence length="387" mass="42689">MGPYDPPPLLIRLLSSPLLFLLRPLHTLLLLLRVPPRTRTPSQRPIRVVCISDTHDRRLDSVPDGDLLLHAGDMTNRGTRRDIQATVDWLKTLPHAKKVVVAGNHDGWLDKGIRERIELSEGDGEAGQDKGCIDWGDIHYLQNSTVTLTFTTSAAAAAAAAATASNCLLTASKSQSQSQCRTLTIHGAPQVPQLDSSPHSIHAFQYPPSPPAGNNTPSTSPYPYPTPVPQATDILLTHSPPSQHLDNYPYSVGCPYLLRTVWSVRPILHVFGHAHVGRGVERVYYDRAQEAWEALCAAREERGVLWERGMKGVVWWVFVKGGWWRDLLGLDGVWGLAGRVIWEGFKAVIWGRVWRGESGLGGEGWMVNAACLDARGERLRGATVIEI</sequence>
<dbReference type="CDD" id="cd07379">
    <property type="entry name" value="MPP_239FB"/>
    <property type="match status" value="1"/>
</dbReference>
<dbReference type="GO" id="GO:0016787">
    <property type="term" value="F:hydrolase activity"/>
    <property type="evidence" value="ECO:0007669"/>
    <property type="project" value="InterPro"/>
</dbReference>
<dbReference type="Gene3D" id="3.60.21.10">
    <property type="match status" value="1"/>
</dbReference>
<feature type="region of interest" description="Disordered" evidence="1">
    <location>
        <begin position="192"/>
        <end position="224"/>
    </location>
</feature>
<organism evidence="3 4">
    <name type="scientific">Paracoccidioides brasiliensis (strain Pb18)</name>
    <dbReference type="NCBI Taxonomy" id="502780"/>
    <lineage>
        <taxon>Eukaryota</taxon>
        <taxon>Fungi</taxon>
        <taxon>Dikarya</taxon>
        <taxon>Ascomycota</taxon>
        <taxon>Pezizomycotina</taxon>
        <taxon>Eurotiomycetes</taxon>
        <taxon>Eurotiomycetidae</taxon>
        <taxon>Onygenales</taxon>
        <taxon>Ajellomycetaceae</taxon>
        <taxon>Paracoccidioides</taxon>
    </lineage>
</organism>
<dbReference type="InterPro" id="IPR004843">
    <property type="entry name" value="Calcineurin-like_PHP"/>
</dbReference>
<dbReference type="EMBL" id="KN275957">
    <property type="protein sequence ID" value="EEH43881.1"/>
    <property type="molecule type" value="Genomic_DNA"/>
</dbReference>
<dbReference type="InterPro" id="IPR029052">
    <property type="entry name" value="Metallo-depent_PP-like"/>
</dbReference>
<dbReference type="eggNOG" id="KOG3947">
    <property type="taxonomic scope" value="Eukaryota"/>
</dbReference>
<keyword evidence="4" id="KW-1185">Reference proteome</keyword>
<dbReference type="HOGENOM" id="CLU_041441_3_0_1"/>